<feature type="region of interest" description="Disordered" evidence="1">
    <location>
        <begin position="67"/>
        <end position="87"/>
    </location>
</feature>
<dbReference type="Proteomes" id="UP000815677">
    <property type="component" value="Unassembled WGS sequence"/>
</dbReference>
<dbReference type="EMBL" id="DF840271">
    <property type="protein sequence ID" value="GAT44819.1"/>
    <property type="molecule type" value="Genomic_DNA"/>
</dbReference>
<accession>A0ABQ0L0X0</accession>
<evidence type="ECO:0000313" key="2">
    <source>
        <dbReference type="EMBL" id="GAT44819.1"/>
    </source>
</evidence>
<name>A0ABQ0L0X0_MYCCL</name>
<organism evidence="2 3">
    <name type="scientific">Mycena chlorophos</name>
    <name type="common">Agaric fungus</name>
    <name type="synonym">Agaricus chlorophos</name>
    <dbReference type="NCBI Taxonomy" id="658473"/>
    <lineage>
        <taxon>Eukaryota</taxon>
        <taxon>Fungi</taxon>
        <taxon>Dikarya</taxon>
        <taxon>Basidiomycota</taxon>
        <taxon>Agaricomycotina</taxon>
        <taxon>Agaricomycetes</taxon>
        <taxon>Agaricomycetidae</taxon>
        <taxon>Agaricales</taxon>
        <taxon>Marasmiineae</taxon>
        <taxon>Mycenaceae</taxon>
        <taxon>Mycena</taxon>
    </lineage>
</organism>
<protein>
    <recommendedName>
        <fullName evidence="4">F-box domain-containing protein</fullName>
    </recommendedName>
</protein>
<proteinExistence type="predicted"/>
<evidence type="ECO:0000313" key="3">
    <source>
        <dbReference type="Proteomes" id="UP000815677"/>
    </source>
</evidence>
<evidence type="ECO:0000256" key="1">
    <source>
        <dbReference type="SAM" id="MobiDB-lite"/>
    </source>
</evidence>
<reference evidence="2" key="1">
    <citation type="submission" date="2014-09" db="EMBL/GenBank/DDBJ databases">
        <title>Genome sequence of the luminous mushroom Mycena chlorophos for searching fungal bioluminescence genes.</title>
        <authorList>
            <person name="Tanaka Y."/>
            <person name="Kasuga D."/>
            <person name="Oba Y."/>
            <person name="Hase S."/>
            <person name="Sato K."/>
            <person name="Oba Y."/>
            <person name="Sakakibara Y."/>
        </authorList>
    </citation>
    <scope>NUCLEOTIDE SEQUENCE</scope>
</reference>
<sequence>MRYLTEGRRLELFRVLTSAGLSLSRRAAIAAMLSIPHAPTSTPWPPPPYWRKAFLLLSKPSKKHQRIRRGRMAGAEDDESEWSSSLISEDEWEEKEYVPRLPPELELEVFQLAAEASIKDVPPMLRVAKRFEWLRSYLFTTIVINPDSPSLLALLHLLDTLPPFHPFLRDGRVARSVFVGDRQWLTTEVMRILCTFGKNVQDLTMLTASRAIVALLGTKGMPLKRLAICLAHLSDGLSRQNRGCYRFPNLARAPGAFAHVTHLELFDVLCDEPVDTWAYLLPPTSPIVRTLPVEAPLPALTHLCVHSFVHRQQLRFVRQHCPQLEVLVNAHQNTEPELGLADIAARLGIDEDVRFVLMTVEMSLGAQERRWEAARKGLGMDSMGRPEAPKDFWRKAEAFVRLKREGKVIPASRCWVMDEDEV</sequence>
<keyword evidence="3" id="KW-1185">Reference proteome</keyword>
<evidence type="ECO:0008006" key="4">
    <source>
        <dbReference type="Google" id="ProtNLM"/>
    </source>
</evidence>
<gene>
    <name evidence="2" type="ORF">MCHLO_02427</name>
</gene>